<evidence type="ECO:0000313" key="1">
    <source>
        <dbReference type="EMBL" id="MDL2342847.1"/>
    </source>
</evidence>
<sequence length="601" mass="68181">MTSLKFSDVIDVPDGPDFDVLRDQQVGFNFQERSRILKRSSFLRWQPRPLEKRSLGLRSMWVRNTPEEVLAAFLQLAPRAGDLRLWAYDHHEFTYEPLKSFDEVIKQPDFRTPFIPLEEAEKLRAHFKVTRDQALEVIGAAVQGRYPSYRIPDVHRIDLFKDLLPEDFFATGQVRENRLRLLLARARATPAELLQELLEDEDQEVELAAVINPNSRPSAQQMLEAYHRTSTEDSGLPDSPLGMLSGENSQFFGLLSRPDFPFEQLLGAPVPEGGKLRVLADSDLPPVRMYVASMKTAPLEVKLSLARREGDTPEQSDIKTALAYASVGQPEVLRVLMQDQDESVRRVSTGAFIHHTLTHIDTLSSYGATMSWQQDLADPIFMLYREIPDIDSVSTRGYTLNFQATPYGFHVLPDGQAKVYLNNSYKGHETEDEDEDLLWTVSQSYDSDEWDSMMVRALEKNDSHTVVTTFPLTEALTQGDLNSSGTQFDERIITALITHGLLDEAVTEWLDHVFNFDVWSLVLRPFRVMGTYQPQTRERFETALAVPAYFKAVECGLKYGFGRGDWDKLDTEAGELLAASDFARRHGQATLADAVADLARR</sequence>
<dbReference type="EMBL" id="JASNGB010000006">
    <property type="protein sequence ID" value="MDL2342847.1"/>
    <property type="molecule type" value="Genomic_DNA"/>
</dbReference>
<organism evidence="1 2">
    <name type="scientific">Deinococcus rhizophilus</name>
    <dbReference type="NCBI Taxonomy" id="3049544"/>
    <lineage>
        <taxon>Bacteria</taxon>
        <taxon>Thermotogati</taxon>
        <taxon>Deinococcota</taxon>
        <taxon>Deinococci</taxon>
        <taxon>Deinococcales</taxon>
        <taxon>Deinococcaceae</taxon>
        <taxon>Deinococcus</taxon>
    </lineage>
</organism>
<proteinExistence type="predicted"/>
<keyword evidence="2" id="KW-1185">Reference proteome</keyword>
<comment type="caution">
    <text evidence="1">The sequence shown here is derived from an EMBL/GenBank/DDBJ whole genome shotgun (WGS) entry which is preliminary data.</text>
</comment>
<dbReference type="Proteomes" id="UP001302059">
    <property type="component" value="Unassembled WGS sequence"/>
</dbReference>
<dbReference type="RefSeq" id="WP_285520877.1">
    <property type="nucleotide sequence ID" value="NZ_JASNGB010000006.1"/>
</dbReference>
<reference evidence="1 2" key="1">
    <citation type="submission" date="2023-05" db="EMBL/GenBank/DDBJ databases">
        <authorList>
            <person name="Gao F."/>
        </authorList>
    </citation>
    <scope>NUCLEOTIDE SEQUENCE [LARGE SCALE GENOMIC DNA]</scope>
    <source>
        <strain evidence="1 2">MIMF12</strain>
    </source>
</reference>
<protein>
    <recommendedName>
        <fullName evidence="3">HEAT repeat domain-containing protein</fullName>
    </recommendedName>
</protein>
<name>A0ABT7JCT8_9DEIO</name>
<evidence type="ECO:0008006" key="3">
    <source>
        <dbReference type="Google" id="ProtNLM"/>
    </source>
</evidence>
<accession>A0ABT7JCT8</accession>
<gene>
    <name evidence="1" type="ORF">QOL99_01660</name>
</gene>
<evidence type="ECO:0000313" key="2">
    <source>
        <dbReference type="Proteomes" id="UP001302059"/>
    </source>
</evidence>